<evidence type="ECO:0000313" key="2">
    <source>
        <dbReference type="Proteomes" id="UP000077202"/>
    </source>
</evidence>
<sequence>MRKCSKLCLVSKNSFVLSSRSNRSLWPHSQHEQAGRLKVACSLIEGDVVEYVLPPEDGNAEGKQKNLGVVVSISASGPSTLCEVQPLCQEVPGSNEWLEDEDKSPDCVPLHRLQLVEEAWFSQRMVSDRVSNPHGEHAHNIWLIDSSRLNRE</sequence>
<dbReference type="EMBL" id="LVLJ01000183">
    <property type="protein sequence ID" value="OAE35356.1"/>
    <property type="molecule type" value="Genomic_DNA"/>
</dbReference>
<proteinExistence type="predicted"/>
<gene>
    <name evidence="1" type="ORF">AXG93_3546s1140</name>
</gene>
<keyword evidence="2" id="KW-1185">Reference proteome</keyword>
<accession>A0A176WSS4</accession>
<name>A0A176WSS4_MARPO</name>
<dbReference type="Proteomes" id="UP000077202">
    <property type="component" value="Unassembled WGS sequence"/>
</dbReference>
<protein>
    <submittedName>
        <fullName evidence="1">Uncharacterized protein</fullName>
    </submittedName>
</protein>
<evidence type="ECO:0000313" key="1">
    <source>
        <dbReference type="EMBL" id="OAE35356.1"/>
    </source>
</evidence>
<comment type="caution">
    <text evidence="1">The sequence shown here is derived from an EMBL/GenBank/DDBJ whole genome shotgun (WGS) entry which is preliminary data.</text>
</comment>
<reference evidence="1" key="1">
    <citation type="submission" date="2016-03" db="EMBL/GenBank/DDBJ databases">
        <title>Mechanisms controlling the formation of the plant cell surface in tip-growing cells are functionally conserved among land plants.</title>
        <authorList>
            <person name="Honkanen S."/>
            <person name="Jones V.A."/>
            <person name="Morieri G."/>
            <person name="Champion C."/>
            <person name="Hetherington A.J."/>
            <person name="Kelly S."/>
            <person name="Saint-Marcoux D."/>
            <person name="Proust H."/>
            <person name="Prescott H."/>
            <person name="Dolan L."/>
        </authorList>
    </citation>
    <scope>NUCLEOTIDE SEQUENCE [LARGE SCALE GENOMIC DNA]</scope>
    <source>
        <tissue evidence="1">Whole gametophyte</tissue>
    </source>
</reference>
<dbReference type="AlphaFoldDB" id="A0A176WSS4"/>
<organism evidence="1 2">
    <name type="scientific">Marchantia polymorpha subsp. ruderalis</name>
    <dbReference type="NCBI Taxonomy" id="1480154"/>
    <lineage>
        <taxon>Eukaryota</taxon>
        <taxon>Viridiplantae</taxon>
        <taxon>Streptophyta</taxon>
        <taxon>Embryophyta</taxon>
        <taxon>Marchantiophyta</taxon>
        <taxon>Marchantiopsida</taxon>
        <taxon>Marchantiidae</taxon>
        <taxon>Marchantiales</taxon>
        <taxon>Marchantiaceae</taxon>
        <taxon>Marchantia</taxon>
    </lineage>
</organism>